<dbReference type="AlphaFoldDB" id="A0A5B8NMS8"/>
<keyword evidence="2" id="KW-1185">Reference proteome</keyword>
<accession>A0A5B8NMS8</accession>
<name>A0A5B8NMS8_9CHRO</name>
<dbReference type="RefSeq" id="WP_146295180.1">
    <property type="nucleotide sequence ID" value="NZ_CP042326.1"/>
</dbReference>
<sequence>MIFKTIKVSFPFFLFFIFFSHLEARANPDLAEELDLDPEVIENSPVLQKWGDEIPNVLREIRHDPSFKTRVQFGVVQYPSSDDIGGFKVGVEDIFLGETGLTANLGYSQSFNRDRAHFESNLAYSLLPMGNYFNVAPIVGYHSIETEEFSEDGVNVGLQLRLTLSRTGAADLRLTQSFISPGQDGEVGLTTIAAGYSVTEQLRLGVEIQKQNSSFANDSRVGILSEWQFR</sequence>
<evidence type="ECO:0000313" key="1">
    <source>
        <dbReference type="EMBL" id="QDZ39580.1"/>
    </source>
</evidence>
<organism evidence="1 2">
    <name type="scientific">Euhalothece natronophila Z-M001</name>
    <dbReference type="NCBI Taxonomy" id="522448"/>
    <lineage>
        <taxon>Bacteria</taxon>
        <taxon>Bacillati</taxon>
        <taxon>Cyanobacteriota</taxon>
        <taxon>Cyanophyceae</taxon>
        <taxon>Oscillatoriophycideae</taxon>
        <taxon>Chroococcales</taxon>
        <taxon>Halothecacae</taxon>
        <taxon>Halothece cluster</taxon>
        <taxon>Euhalothece</taxon>
    </lineage>
</organism>
<reference evidence="1" key="1">
    <citation type="submission" date="2019-08" db="EMBL/GenBank/DDBJ databases">
        <title>Carotenoids and Carotenoid Binding Proteins in the Halophilic Cyanobacterium Euhalothece sp. ZM00.</title>
        <authorList>
            <person name="Cho S.M."/>
            <person name="Song J.Y."/>
            <person name="Park Y.-I."/>
        </authorList>
    </citation>
    <scope>NUCLEOTIDE SEQUENCE [LARGE SCALE GENOMIC DNA]</scope>
    <source>
        <strain evidence="1">Z-M001</strain>
    </source>
</reference>
<proteinExistence type="predicted"/>
<dbReference type="EMBL" id="CP042326">
    <property type="protein sequence ID" value="QDZ39580.1"/>
    <property type="molecule type" value="Genomic_DNA"/>
</dbReference>
<dbReference type="KEGG" id="enn:FRE64_06335"/>
<protein>
    <submittedName>
        <fullName evidence="1">Uncharacterized protein</fullName>
    </submittedName>
</protein>
<dbReference type="OrthoDB" id="571365at2"/>
<dbReference type="Proteomes" id="UP000318453">
    <property type="component" value="Chromosome"/>
</dbReference>
<gene>
    <name evidence="1" type="ORF">FRE64_06335</name>
</gene>
<evidence type="ECO:0000313" key="2">
    <source>
        <dbReference type="Proteomes" id="UP000318453"/>
    </source>
</evidence>